<dbReference type="EMBL" id="FLUP01000002">
    <property type="protein sequence ID" value="SBW11562.1"/>
    <property type="molecule type" value="Genomic_DNA"/>
</dbReference>
<protein>
    <recommendedName>
        <fullName evidence="1">Glycosyltransferase 2-like domain-containing protein</fullName>
    </recommendedName>
</protein>
<dbReference type="InterPro" id="IPR001173">
    <property type="entry name" value="Glyco_trans_2-like"/>
</dbReference>
<dbReference type="RefSeq" id="WP_192113801.1">
    <property type="nucleotide sequence ID" value="NZ_LT598928.1"/>
</dbReference>
<name>A0A212KIT4_9BACT</name>
<gene>
    <name evidence="2" type="ORF">KM92DES2_20114</name>
</gene>
<dbReference type="PANTHER" id="PTHR22916">
    <property type="entry name" value="GLYCOSYLTRANSFERASE"/>
    <property type="match status" value="1"/>
</dbReference>
<feature type="domain" description="Glycosyltransferase 2-like" evidence="1">
    <location>
        <begin position="5"/>
        <end position="136"/>
    </location>
</feature>
<organism evidence="2">
    <name type="scientific">uncultured Desulfovibrio sp</name>
    <dbReference type="NCBI Taxonomy" id="167968"/>
    <lineage>
        <taxon>Bacteria</taxon>
        <taxon>Pseudomonadati</taxon>
        <taxon>Thermodesulfobacteriota</taxon>
        <taxon>Desulfovibrionia</taxon>
        <taxon>Desulfovibrionales</taxon>
        <taxon>Desulfovibrionaceae</taxon>
        <taxon>Desulfovibrio</taxon>
        <taxon>environmental samples</taxon>
    </lineage>
</organism>
<dbReference type="SUPFAM" id="SSF53448">
    <property type="entry name" value="Nucleotide-diphospho-sugar transferases"/>
    <property type="match status" value="1"/>
</dbReference>
<evidence type="ECO:0000259" key="1">
    <source>
        <dbReference type="Pfam" id="PF00535"/>
    </source>
</evidence>
<reference evidence="2" key="1">
    <citation type="submission" date="2016-04" db="EMBL/GenBank/DDBJ databases">
        <authorList>
            <person name="Evans L.H."/>
            <person name="Alamgir A."/>
            <person name="Owens N."/>
            <person name="Weber N.D."/>
            <person name="Virtaneva K."/>
            <person name="Barbian K."/>
            <person name="Babar A."/>
            <person name="Rosenke K."/>
        </authorList>
    </citation>
    <scope>NUCLEOTIDE SEQUENCE</scope>
    <source>
        <strain evidence="2">92-2</strain>
    </source>
</reference>
<dbReference type="CDD" id="cd00761">
    <property type="entry name" value="Glyco_tranf_GTA_type"/>
    <property type="match status" value="1"/>
</dbReference>
<proteinExistence type="predicted"/>
<dbReference type="Pfam" id="PF00535">
    <property type="entry name" value="Glycos_transf_2"/>
    <property type="match status" value="1"/>
</dbReference>
<dbReference type="Gene3D" id="3.90.550.10">
    <property type="entry name" value="Spore Coat Polysaccharide Biosynthesis Protein SpsA, Chain A"/>
    <property type="match status" value="1"/>
</dbReference>
<dbReference type="GO" id="GO:0016758">
    <property type="term" value="F:hexosyltransferase activity"/>
    <property type="evidence" value="ECO:0007669"/>
    <property type="project" value="UniProtKB-ARBA"/>
</dbReference>
<accession>A0A212KIT4</accession>
<evidence type="ECO:0000313" key="2">
    <source>
        <dbReference type="EMBL" id="SBW11562.1"/>
    </source>
</evidence>
<sequence>MPELSLIVPHHNHLQCLPHLLDSVLAQDFKDIEVVLVDDCSDEPCLPLVEAYRTKGLNITLLPHTAPIYTMRARLEGMRAAKGNIIGFADADDLIWGTESLGKNVALFQREQPDILHFRTARINADGSFAAWFLTMDPPVEHLTGQDIFQTYVTSPNFQQQSTVWNKFLSRSVALKACDALERSSVRRFVEDACICLTTAFHAQKYVGSPHAAYGYAYDFSNERMKFAEGPERATYVWHMLQELPAYFEQHGCPQSLQDALRNVLTEHLSVKVGHASTAAVNKDGMIISDATLDAMLRHTDARTFIKVLLLGNRHNAAKILGCLQTLQPKPNKPF</sequence>
<dbReference type="AlphaFoldDB" id="A0A212KIT4"/>
<dbReference type="InterPro" id="IPR029044">
    <property type="entry name" value="Nucleotide-diphossugar_trans"/>
</dbReference>